<organism evidence="1 2">
    <name type="scientific">Oryza meyeriana var. granulata</name>
    <dbReference type="NCBI Taxonomy" id="110450"/>
    <lineage>
        <taxon>Eukaryota</taxon>
        <taxon>Viridiplantae</taxon>
        <taxon>Streptophyta</taxon>
        <taxon>Embryophyta</taxon>
        <taxon>Tracheophyta</taxon>
        <taxon>Spermatophyta</taxon>
        <taxon>Magnoliopsida</taxon>
        <taxon>Liliopsida</taxon>
        <taxon>Poales</taxon>
        <taxon>Poaceae</taxon>
        <taxon>BOP clade</taxon>
        <taxon>Oryzoideae</taxon>
        <taxon>Oryzeae</taxon>
        <taxon>Oryzinae</taxon>
        <taxon>Oryza</taxon>
        <taxon>Oryza meyeriana</taxon>
    </lineage>
</organism>
<dbReference type="PANTHER" id="PTHR33120">
    <property type="entry name" value="EXPRESSED PROTEIN-RELATED"/>
    <property type="match status" value="1"/>
</dbReference>
<protein>
    <submittedName>
        <fullName evidence="1">Uncharacterized protein</fullName>
    </submittedName>
</protein>
<dbReference type="PANTHER" id="PTHR33120:SF59">
    <property type="entry name" value="EXPRESSED PROTEIN"/>
    <property type="match status" value="1"/>
</dbReference>
<dbReference type="EMBL" id="SPHZ02000002">
    <property type="protein sequence ID" value="KAF0930346.1"/>
    <property type="molecule type" value="Genomic_DNA"/>
</dbReference>
<dbReference type="AlphaFoldDB" id="A0A6G1F0C7"/>
<accession>A0A6G1F0C7</accession>
<keyword evidence="2" id="KW-1185">Reference proteome</keyword>
<name>A0A6G1F0C7_9ORYZ</name>
<evidence type="ECO:0000313" key="2">
    <source>
        <dbReference type="Proteomes" id="UP000479710"/>
    </source>
</evidence>
<gene>
    <name evidence="1" type="ORF">E2562_032189</name>
</gene>
<proteinExistence type="predicted"/>
<dbReference type="OrthoDB" id="620926at2759"/>
<comment type="caution">
    <text evidence="1">The sequence shown here is derived from an EMBL/GenBank/DDBJ whole genome shotgun (WGS) entry which is preliminary data.</text>
</comment>
<reference evidence="1 2" key="1">
    <citation type="submission" date="2019-11" db="EMBL/GenBank/DDBJ databases">
        <title>Whole genome sequence of Oryza granulata.</title>
        <authorList>
            <person name="Li W."/>
        </authorList>
    </citation>
    <scope>NUCLEOTIDE SEQUENCE [LARGE SCALE GENOMIC DNA]</scope>
    <source>
        <strain evidence="2">cv. Menghai</strain>
        <tissue evidence="1">Leaf</tissue>
    </source>
</reference>
<dbReference type="Proteomes" id="UP000479710">
    <property type="component" value="Unassembled WGS sequence"/>
</dbReference>
<sequence length="190" mass="20991">MAGLNTVWYDAVFPVSNERQLELDMIGRKALIRAERWSLAGLVAGLRGFAGGDDDHSELDAILYLLYTNGNIATAMAILQQAHLKKKPQQRTRLSGSELYQTMAMAAKHPSADALQEFLTSEHARVVQCYRRRVADSPRRMCVPSSVPVTGATAVPWHATRAGTFVAGGRTLHEVVLRTSEGLLCRHEFM</sequence>
<evidence type="ECO:0000313" key="1">
    <source>
        <dbReference type="EMBL" id="KAF0930346.1"/>
    </source>
</evidence>